<protein>
    <recommendedName>
        <fullName evidence="4">Urease accessory protein UreE</fullName>
    </recommendedName>
</protein>
<keyword evidence="2 4" id="KW-0533">Nickel</keyword>
<evidence type="ECO:0000256" key="1">
    <source>
        <dbReference type="ARBA" id="ARBA00022490"/>
    </source>
</evidence>
<dbReference type="GeneID" id="97179754"/>
<dbReference type="Gene3D" id="3.30.70.790">
    <property type="entry name" value="UreE, C-terminal domain"/>
    <property type="match status" value="1"/>
</dbReference>
<evidence type="ECO:0000313" key="6">
    <source>
        <dbReference type="EMBL" id="SPZ92936.1"/>
    </source>
</evidence>
<dbReference type="GO" id="GO:0006457">
    <property type="term" value="P:protein folding"/>
    <property type="evidence" value="ECO:0007669"/>
    <property type="project" value="InterPro"/>
</dbReference>
<evidence type="ECO:0000256" key="2">
    <source>
        <dbReference type="ARBA" id="ARBA00022596"/>
    </source>
</evidence>
<dbReference type="InterPro" id="IPR012406">
    <property type="entry name" value="UreE"/>
</dbReference>
<dbReference type="CDD" id="cd00571">
    <property type="entry name" value="UreE"/>
    <property type="match status" value="1"/>
</dbReference>
<organism evidence="6 7">
    <name type="scientific">Sphingobacterium multivorum</name>
    <dbReference type="NCBI Taxonomy" id="28454"/>
    <lineage>
        <taxon>Bacteria</taxon>
        <taxon>Pseudomonadati</taxon>
        <taxon>Bacteroidota</taxon>
        <taxon>Sphingobacteriia</taxon>
        <taxon>Sphingobacteriales</taxon>
        <taxon>Sphingobacteriaceae</taxon>
        <taxon>Sphingobacterium</taxon>
    </lineage>
</organism>
<comment type="similarity">
    <text evidence="4">Belongs to the UreE family.</text>
</comment>
<dbReference type="SMART" id="SM00988">
    <property type="entry name" value="UreE_N"/>
    <property type="match status" value="1"/>
</dbReference>
<accession>A0A2X2JL91</accession>
<evidence type="ECO:0000259" key="5">
    <source>
        <dbReference type="SMART" id="SM00988"/>
    </source>
</evidence>
<dbReference type="Pfam" id="PF02814">
    <property type="entry name" value="UreE_N"/>
    <property type="match status" value="1"/>
</dbReference>
<evidence type="ECO:0000256" key="3">
    <source>
        <dbReference type="ARBA" id="ARBA00023186"/>
    </source>
</evidence>
<name>A0A2X2JL91_SPHMU</name>
<dbReference type="HAMAP" id="MF_00822">
    <property type="entry name" value="UreE"/>
    <property type="match status" value="1"/>
</dbReference>
<keyword evidence="3 4" id="KW-0143">Chaperone</keyword>
<gene>
    <name evidence="6" type="primary">ureE_4</name>
    <name evidence="4" type="synonym">ureE</name>
    <name evidence="6" type="ORF">NCTC11343_04873</name>
</gene>
<dbReference type="AlphaFoldDB" id="A0A2X2JL91"/>
<dbReference type="GO" id="GO:0016151">
    <property type="term" value="F:nickel cation binding"/>
    <property type="evidence" value="ECO:0007669"/>
    <property type="project" value="UniProtKB-UniRule"/>
</dbReference>
<evidence type="ECO:0000256" key="4">
    <source>
        <dbReference type="HAMAP-Rule" id="MF_00822"/>
    </source>
</evidence>
<dbReference type="InterPro" id="IPR036118">
    <property type="entry name" value="UreE_N_sf"/>
</dbReference>
<dbReference type="SUPFAM" id="SSF69737">
    <property type="entry name" value="Urease metallochaperone UreE, C-terminal domain"/>
    <property type="match status" value="1"/>
</dbReference>
<evidence type="ECO:0000313" key="7">
    <source>
        <dbReference type="Proteomes" id="UP000251241"/>
    </source>
</evidence>
<comment type="function">
    <text evidence="4">Involved in urease metallocenter assembly. Binds nickel. Probably functions as a nickel donor during metallocenter assembly.</text>
</comment>
<dbReference type="InterPro" id="IPR004029">
    <property type="entry name" value="UreE_N"/>
</dbReference>
<dbReference type="Proteomes" id="UP000251241">
    <property type="component" value="Unassembled WGS sequence"/>
</dbReference>
<dbReference type="EMBL" id="UAUU01000011">
    <property type="protein sequence ID" value="SPZ92936.1"/>
    <property type="molecule type" value="Genomic_DNA"/>
</dbReference>
<feature type="domain" description="UreE urease accessory N-terminal" evidence="5">
    <location>
        <begin position="3"/>
        <end position="69"/>
    </location>
</feature>
<dbReference type="RefSeq" id="WP_112376089.1">
    <property type="nucleotide sequence ID" value="NZ_CP069793.1"/>
</dbReference>
<dbReference type="GO" id="GO:0005737">
    <property type="term" value="C:cytoplasm"/>
    <property type="evidence" value="ECO:0007669"/>
    <property type="project" value="UniProtKB-SubCell"/>
</dbReference>
<dbReference type="GO" id="GO:0051082">
    <property type="term" value="F:unfolded protein binding"/>
    <property type="evidence" value="ECO:0007669"/>
    <property type="project" value="UniProtKB-UniRule"/>
</dbReference>
<dbReference type="SUPFAM" id="SSF69287">
    <property type="entry name" value="Urease metallochaperone UreE, N-terminal domain"/>
    <property type="match status" value="1"/>
</dbReference>
<keyword evidence="1 4" id="KW-0963">Cytoplasm</keyword>
<reference evidence="6 7" key="1">
    <citation type="submission" date="2018-06" db="EMBL/GenBank/DDBJ databases">
        <authorList>
            <consortium name="Pathogen Informatics"/>
            <person name="Doyle S."/>
        </authorList>
    </citation>
    <scope>NUCLEOTIDE SEQUENCE [LARGE SCALE GENOMIC DNA]</scope>
    <source>
        <strain evidence="6 7">NCTC11343</strain>
    </source>
</reference>
<comment type="subcellular location">
    <subcellularLocation>
        <location evidence="4">Cytoplasm</location>
    </subcellularLocation>
</comment>
<sequence length="191" mass="21931">MIITEITRNIQGEQITKRLDLLAIEWYESTKRIQRLRTAEGMDIAVKLLGNTSSLQDGDVLYEDEEKIVVVTIKPCEVIRVMAIDFLRTAFVSSEIGNKHLPLFVEANELLMPYERSMYEWLTKQGFDPQRGERQLLRQLNANVDPKHHQKMKSSTKNIPLLINDKAFVNLQAATAGIALMPNDREDYARS</sequence>
<proteinExistence type="inferred from homology"/>
<dbReference type="Gene3D" id="2.60.260.20">
    <property type="entry name" value="Urease metallochaperone UreE, N-terminal domain"/>
    <property type="match status" value="1"/>
</dbReference>